<dbReference type="Proteomes" id="UP000324907">
    <property type="component" value="Unassembled WGS sequence"/>
</dbReference>
<evidence type="ECO:0000313" key="4">
    <source>
        <dbReference type="EMBL" id="KAA0161312.1"/>
    </source>
</evidence>
<evidence type="ECO:0000313" key="2">
    <source>
        <dbReference type="EMBL" id="KAA0152999.1"/>
    </source>
</evidence>
<evidence type="ECO:0000313" key="7">
    <source>
        <dbReference type="Proteomes" id="UP000325113"/>
    </source>
</evidence>
<protein>
    <recommendedName>
        <fullName evidence="8">Ribosomal protein/NADH dehydrogenase domain-containing protein</fullName>
    </recommendedName>
</protein>
<dbReference type="EMBL" id="VLTL01000112">
    <property type="protein sequence ID" value="KAA0160302.1"/>
    <property type="molecule type" value="Genomic_DNA"/>
</dbReference>
<gene>
    <name evidence="3" type="ORF">FNF28_05498</name>
    <name evidence="2" type="ORF">FNF29_03519</name>
    <name evidence="4" type="ORF">FNF31_03926</name>
</gene>
<dbReference type="EMBL" id="VLTN01000018">
    <property type="protein sequence ID" value="KAA0152999.1"/>
    <property type="molecule type" value="Genomic_DNA"/>
</dbReference>
<evidence type="ECO:0000313" key="6">
    <source>
        <dbReference type="Proteomes" id="UP000324907"/>
    </source>
</evidence>
<dbReference type="AlphaFoldDB" id="A0A5A8D496"/>
<reference evidence="5 6" key="1">
    <citation type="submission" date="2019-07" db="EMBL/GenBank/DDBJ databases">
        <title>Genomes of Cafeteria roenbergensis.</title>
        <authorList>
            <person name="Fischer M.G."/>
            <person name="Hackl T."/>
            <person name="Roman M."/>
        </authorList>
    </citation>
    <scope>NUCLEOTIDE SEQUENCE [LARGE SCALE GENOMIC DNA]</scope>
    <source>
        <strain evidence="2 5">BVI</strain>
        <strain evidence="4 7">Cflag</strain>
        <strain evidence="3 6">RCC970-E3</strain>
    </source>
</reference>
<comment type="caution">
    <text evidence="3">The sequence shown here is derived from an EMBL/GenBank/DDBJ whole genome shotgun (WGS) entry which is preliminary data.</text>
</comment>
<evidence type="ECO:0008006" key="8">
    <source>
        <dbReference type="Google" id="ProtNLM"/>
    </source>
</evidence>
<dbReference type="Proteomes" id="UP000323011">
    <property type="component" value="Unassembled WGS sequence"/>
</dbReference>
<evidence type="ECO:0000313" key="5">
    <source>
        <dbReference type="Proteomes" id="UP000323011"/>
    </source>
</evidence>
<feature type="region of interest" description="Disordered" evidence="1">
    <location>
        <begin position="129"/>
        <end position="158"/>
    </location>
</feature>
<dbReference type="EMBL" id="VLTM01000037">
    <property type="protein sequence ID" value="KAA0161312.1"/>
    <property type="molecule type" value="Genomic_DNA"/>
</dbReference>
<proteinExistence type="predicted"/>
<sequence length="158" mass="17243">MAASNSPRHLKTFMHMVKEGKLHAPNLKTAHIWLHGGKHRSNNVVKTIVTKHLLGLRWMNPNSLVFLRDSPDVGHAHVEFELWNGRRSGFAVAQSDSAEKVIAKLMFAARDLGLDEADVTKIMAGEEYTVPEPVDGTVEPAAAAAAGASSAEGQEERR</sequence>
<feature type="compositionally biased region" description="Low complexity" evidence="1">
    <location>
        <begin position="141"/>
        <end position="151"/>
    </location>
</feature>
<organism evidence="3 6">
    <name type="scientific">Cafeteria roenbergensis</name>
    <name type="common">Marine flagellate</name>
    <dbReference type="NCBI Taxonomy" id="33653"/>
    <lineage>
        <taxon>Eukaryota</taxon>
        <taxon>Sar</taxon>
        <taxon>Stramenopiles</taxon>
        <taxon>Bigyra</taxon>
        <taxon>Opalozoa</taxon>
        <taxon>Bicosoecida</taxon>
        <taxon>Cafeteriaceae</taxon>
        <taxon>Cafeteria</taxon>
    </lineage>
</organism>
<accession>A0A5A8D496</accession>
<name>A0A5A8D496_CAFRO</name>
<evidence type="ECO:0000256" key="1">
    <source>
        <dbReference type="SAM" id="MobiDB-lite"/>
    </source>
</evidence>
<dbReference type="Proteomes" id="UP000325113">
    <property type="component" value="Unassembled WGS sequence"/>
</dbReference>
<evidence type="ECO:0000313" key="3">
    <source>
        <dbReference type="EMBL" id="KAA0160302.1"/>
    </source>
</evidence>
<keyword evidence="5" id="KW-1185">Reference proteome</keyword>